<dbReference type="STRING" id="1802613.A2V54_00785"/>
<dbReference type="Proteomes" id="UP000176583">
    <property type="component" value="Unassembled WGS sequence"/>
</dbReference>
<proteinExistence type="predicted"/>
<sequence>MPSGYKIEVLADGFTRPRLLAFEPESGDLYLTETGTGRVWNVTKREVVVQGIKNVHGIAFFEGDLYLASTTSVYRYRNGNLETLISDLPSGGHYTATIAFGPDGKMYVSRGSSCNACENESRRAAILRFDQNGQNEEIFASGLRNDVGMAFHPRTGQLWTTENGRDHLGDNLPPEEINIIKEGLNYGWPYCYSQNTPDPNFGSAEICAGKEPPYIEMQAHSAPLGIRFDEGAKNLYVAFHGSWNRSVPTGYKVVRISDPTGEPKIADYASGWLVGTKAWGRPVDVIFDKTGALYISDDYAGVVYKLRTD</sequence>
<evidence type="ECO:0000259" key="1">
    <source>
        <dbReference type="Pfam" id="PF22807"/>
    </source>
</evidence>
<evidence type="ECO:0000313" key="2">
    <source>
        <dbReference type="EMBL" id="OGC44696.1"/>
    </source>
</evidence>
<dbReference type="Gene3D" id="2.120.10.30">
    <property type="entry name" value="TolB, C-terminal domain"/>
    <property type="match status" value="1"/>
</dbReference>
<organism evidence="2 3">
    <name type="scientific">candidate division WWE3 bacterium RBG_19FT_COMBO_53_11</name>
    <dbReference type="NCBI Taxonomy" id="1802613"/>
    <lineage>
        <taxon>Bacteria</taxon>
        <taxon>Katanobacteria</taxon>
    </lineage>
</organism>
<evidence type="ECO:0000313" key="3">
    <source>
        <dbReference type="Proteomes" id="UP000176583"/>
    </source>
</evidence>
<dbReference type="AlphaFoldDB" id="A0A1F4UIE3"/>
<dbReference type="EMBL" id="MEUW01000013">
    <property type="protein sequence ID" value="OGC44696.1"/>
    <property type="molecule type" value="Genomic_DNA"/>
</dbReference>
<dbReference type="PANTHER" id="PTHR19328">
    <property type="entry name" value="HEDGEHOG-INTERACTING PROTEIN"/>
    <property type="match status" value="1"/>
</dbReference>
<dbReference type="PANTHER" id="PTHR19328:SF53">
    <property type="entry name" value="MEMBRANE PROTEIN"/>
    <property type="match status" value="1"/>
</dbReference>
<dbReference type="InterPro" id="IPR054539">
    <property type="entry name" value="Beta-prop_PDH"/>
</dbReference>
<protein>
    <recommendedName>
        <fullName evidence="1">Pyrroloquinoline quinone-dependent pyranose dehydrogenase beta-propeller domain-containing protein</fullName>
    </recommendedName>
</protein>
<dbReference type="InterPro" id="IPR011041">
    <property type="entry name" value="Quinoprot_gluc/sorb_DH_b-prop"/>
</dbReference>
<dbReference type="Pfam" id="PF22807">
    <property type="entry name" value="TrAA12"/>
    <property type="match status" value="1"/>
</dbReference>
<accession>A0A1F4UIE3</accession>
<dbReference type="InterPro" id="IPR011042">
    <property type="entry name" value="6-blade_b-propeller_TolB-like"/>
</dbReference>
<dbReference type="SUPFAM" id="SSF50952">
    <property type="entry name" value="Soluble quinoprotein glucose dehydrogenase"/>
    <property type="match status" value="1"/>
</dbReference>
<feature type="domain" description="Pyrroloquinoline quinone-dependent pyranose dehydrogenase beta-propeller" evidence="1">
    <location>
        <begin position="2"/>
        <end position="307"/>
    </location>
</feature>
<comment type="caution">
    <text evidence="2">The sequence shown here is derived from an EMBL/GenBank/DDBJ whole genome shotgun (WGS) entry which is preliminary data.</text>
</comment>
<reference evidence="2 3" key="1">
    <citation type="journal article" date="2016" name="Nat. Commun.">
        <title>Thousands of microbial genomes shed light on interconnected biogeochemical processes in an aquifer system.</title>
        <authorList>
            <person name="Anantharaman K."/>
            <person name="Brown C.T."/>
            <person name="Hug L.A."/>
            <person name="Sharon I."/>
            <person name="Castelle C.J."/>
            <person name="Probst A.J."/>
            <person name="Thomas B.C."/>
            <person name="Singh A."/>
            <person name="Wilkins M.J."/>
            <person name="Karaoz U."/>
            <person name="Brodie E.L."/>
            <person name="Williams K.H."/>
            <person name="Hubbard S.S."/>
            <person name="Banfield J.F."/>
        </authorList>
    </citation>
    <scope>NUCLEOTIDE SEQUENCE [LARGE SCALE GENOMIC DNA]</scope>
</reference>
<name>A0A1F4UIE3_UNCKA</name>
<gene>
    <name evidence="2" type="ORF">A2V54_00785</name>
</gene>